<reference evidence="9" key="1">
    <citation type="journal article" date="2020" name="Mol. Plant Microbe Interact.">
        <title>Genome Sequence of the Biocontrol Agent Coniothyrium minitans strain Conio (IMI 134523).</title>
        <authorList>
            <person name="Patel D."/>
            <person name="Shittu T.A."/>
            <person name="Baroncelli R."/>
            <person name="Muthumeenakshi S."/>
            <person name="Osborne T.H."/>
            <person name="Janganan T.K."/>
            <person name="Sreenivasaprasad S."/>
        </authorList>
    </citation>
    <scope>NUCLEOTIDE SEQUENCE</scope>
    <source>
        <strain evidence="9">Conio</strain>
    </source>
</reference>
<feature type="transmembrane region" description="Helical" evidence="6">
    <location>
        <begin position="436"/>
        <end position="463"/>
    </location>
</feature>
<feature type="compositionally biased region" description="Pro residues" evidence="5">
    <location>
        <begin position="420"/>
        <end position="430"/>
    </location>
</feature>
<comment type="caution">
    <text evidence="9">The sequence shown here is derived from an EMBL/GenBank/DDBJ whole genome shotgun (WGS) entry which is preliminary data.</text>
</comment>
<dbReference type="Proteomes" id="UP000756921">
    <property type="component" value="Unassembled WGS sequence"/>
</dbReference>
<dbReference type="PANTHER" id="PTHR15549">
    <property type="entry name" value="PAIRED IMMUNOGLOBULIN-LIKE TYPE 2 RECEPTOR"/>
    <property type="match status" value="1"/>
</dbReference>
<feature type="chain" id="PRO_5040179013" description="Peptidase A1 domain-containing protein" evidence="7">
    <location>
        <begin position="24"/>
        <end position="521"/>
    </location>
</feature>
<evidence type="ECO:0000259" key="8">
    <source>
        <dbReference type="PROSITE" id="PS51767"/>
    </source>
</evidence>
<dbReference type="PROSITE" id="PS51767">
    <property type="entry name" value="PEPTIDASE_A1"/>
    <property type="match status" value="1"/>
</dbReference>
<dbReference type="Pfam" id="PF00026">
    <property type="entry name" value="Asp"/>
    <property type="match status" value="1"/>
</dbReference>
<evidence type="ECO:0000313" key="10">
    <source>
        <dbReference type="Proteomes" id="UP000756921"/>
    </source>
</evidence>
<evidence type="ECO:0000256" key="2">
    <source>
        <dbReference type="ARBA" id="ARBA00022692"/>
    </source>
</evidence>
<feature type="compositionally biased region" description="Low complexity" evidence="5">
    <location>
        <begin position="410"/>
        <end position="419"/>
    </location>
</feature>
<dbReference type="GO" id="GO:0071944">
    <property type="term" value="C:cell periphery"/>
    <property type="evidence" value="ECO:0007669"/>
    <property type="project" value="UniProtKB-ARBA"/>
</dbReference>
<keyword evidence="7" id="KW-0732">Signal</keyword>
<gene>
    <name evidence="9" type="ORF">PMIN01_10834</name>
</gene>
<dbReference type="OrthoDB" id="5361565at2759"/>
<evidence type="ECO:0000256" key="3">
    <source>
        <dbReference type="ARBA" id="ARBA00022989"/>
    </source>
</evidence>
<dbReference type="GO" id="GO:0016020">
    <property type="term" value="C:membrane"/>
    <property type="evidence" value="ECO:0007669"/>
    <property type="project" value="UniProtKB-SubCell"/>
</dbReference>
<keyword evidence="4 6" id="KW-0472">Membrane</keyword>
<dbReference type="SUPFAM" id="SSF50630">
    <property type="entry name" value="Acid proteases"/>
    <property type="match status" value="1"/>
</dbReference>
<comment type="subcellular location">
    <subcellularLocation>
        <location evidence="1">Membrane</location>
        <topology evidence="1">Single-pass membrane protein</topology>
    </subcellularLocation>
</comment>
<feature type="domain" description="Peptidase A1" evidence="8">
    <location>
        <begin position="46"/>
        <end position="382"/>
    </location>
</feature>
<dbReference type="InterPro" id="IPR021109">
    <property type="entry name" value="Peptidase_aspartic_dom_sf"/>
</dbReference>
<dbReference type="InterPro" id="IPR033121">
    <property type="entry name" value="PEPTIDASE_A1"/>
</dbReference>
<dbReference type="AlphaFoldDB" id="A0A9P6G933"/>
<evidence type="ECO:0000256" key="4">
    <source>
        <dbReference type="ARBA" id="ARBA00023136"/>
    </source>
</evidence>
<dbReference type="EMBL" id="WJXW01000013">
    <property type="protein sequence ID" value="KAF9730876.1"/>
    <property type="molecule type" value="Genomic_DNA"/>
</dbReference>
<dbReference type="InterPro" id="IPR051694">
    <property type="entry name" value="Immunoregulatory_rcpt-like"/>
</dbReference>
<evidence type="ECO:0000256" key="5">
    <source>
        <dbReference type="SAM" id="MobiDB-lite"/>
    </source>
</evidence>
<evidence type="ECO:0000256" key="1">
    <source>
        <dbReference type="ARBA" id="ARBA00004167"/>
    </source>
</evidence>
<evidence type="ECO:0000313" key="9">
    <source>
        <dbReference type="EMBL" id="KAF9730876.1"/>
    </source>
</evidence>
<dbReference type="Gene3D" id="2.40.70.10">
    <property type="entry name" value="Acid Proteases"/>
    <property type="match status" value="2"/>
</dbReference>
<keyword evidence="10" id="KW-1185">Reference proteome</keyword>
<evidence type="ECO:0000256" key="7">
    <source>
        <dbReference type="SAM" id="SignalP"/>
    </source>
</evidence>
<dbReference type="PANTHER" id="PTHR15549:SF6">
    <property type="entry name" value="MID2 DOMAIN-CONTAINING PROTEIN"/>
    <property type="match status" value="1"/>
</dbReference>
<keyword evidence="3 6" id="KW-1133">Transmembrane helix</keyword>
<evidence type="ECO:0000256" key="6">
    <source>
        <dbReference type="SAM" id="Phobius"/>
    </source>
</evidence>
<feature type="signal peptide" evidence="7">
    <location>
        <begin position="1"/>
        <end position="23"/>
    </location>
</feature>
<organism evidence="9 10">
    <name type="scientific">Paraphaeosphaeria minitans</name>
    <dbReference type="NCBI Taxonomy" id="565426"/>
    <lineage>
        <taxon>Eukaryota</taxon>
        <taxon>Fungi</taxon>
        <taxon>Dikarya</taxon>
        <taxon>Ascomycota</taxon>
        <taxon>Pezizomycotina</taxon>
        <taxon>Dothideomycetes</taxon>
        <taxon>Pleosporomycetidae</taxon>
        <taxon>Pleosporales</taxon>
        <taxon>Massarineae</taxon>
        <taxon>Didymosphaeriaceae</taxon>
        <taxon>Paraphaeosphaeria</taxon>
    </lineage>
</organism>
<proteinExistence type="predicted"/>
<sequence>MGRPVGLFSAFLEVLPFVVLVRSQCQPQPVVAPIQNVSLPNGAFVRGISMTVGSNNQNISFFASGHGLTRTACSDYNETYIYGTDGYCTDDYSSKACVTFRDGAYDASKSSTDKSIGTRKDSDSFKADWTEDTLSFGSNTSLSSFGFGVPQQDLNQAFTSQSQLGLGRNSSFLQALASAGDIATKAYAMFWGLVGGPAEKQSQGSLVLGGVDKSKCGTGMLVTISDILLNWPNGTDMSIFMGSQSMAIQACISPSFAGLMSLPLSYYNSFWSLAGGTPPDNKSPVPIPSGRNPANDHNFSYYGSLTIQLQSSISVKIPNTELVVPNTYIASDGAVQANTSTRNVVINSLQTDDGNDLPVLGRPFMSSAYVMVNQEAGRFSVWQANTGSKTSNIIAVDKQNNMVSEFCANTTGGSSTATPSPAPPARPPPQFEGSKLAGGTVAGIVVGVVGGTAILAAIGFFLYRRRGSNGAATREAQDPEFETADLKQPTHSMMPAGPQELPVDYYNVTELDSRAVDGNRF</sequence>
<accession>A0A9P6G933</accession>
<feature type="region of interest" description="Disordered" evidence="5">
    <location>
        <begin position="408"/>
        <end position="431"/>
    </location>
</feature>
<keyword evidence="2 6" id="KW-0812">Transmembrane</keyword>
<protein>
    <recommendedName>
        <fullName evidence="8">Peptidase A1 domain-containing protein</fullName>
    </recommendedName>
</protein>
<name>A0A9P6G933_9PLEO</name>